<dbReference type="GO" id="GO:0071013">
    <property type="term" value="C:catalytic step 2 spliceosome"/>
    <property type="evidence" value="ECO:0007669"/>
    <property type="project" value="TreeGrafter"/>
</dbReference>
<reference evidence="3" key="1">
    <citation type="submission" date="2025-08" db="UniProtKB">
        <authorList>
            <consortium name="Ensembl"/>
        </authorList>
    </citation>
    <scope>IDENTIFICATION</scope>
</reference>
<dbReference type="Proteomes" id="UP000472241">
    <property type="component" value="Unplaced"/>
</dbReference>
<dbReference type="GO" id="GO:0005737">
    <property type="term" value="C:cytoplasm"/>
    <property type="evidence" value="ECO:0007669"/>
    <property type="project" value="TreeGrafter"/>
</dbReference>
<dbReference type="PANTHER" id="PTHR10701">
    <property type="entry name" value="SMALL NUCLEAR RIBONUCLEOPROTEIN-ASSOCIATED PROTEIN B AND N"/>
    <property type="match status" value="1"/>
</dbReference>
<dbReference type="SUPFAM" id="SSF50182">
    <property type="entry name" value="Sm-like ribonucleoproteins"/>
    <property type="match status" value="1"/>
</dbReference>
<dbReference type="GO" id="GO:0005682">
    <property type="term" value="C:U5 snRNP"/>
    <property type="evidence" value="ECO:0007669"/>
    <property type="project" value="TreeGrafter"/>
</dbReference>
<dbReference type="InterPro" id="IPR050914">
    <property type="entry name" value="snRNP_SmB/NAA38-like"/>
</dbReference>
<evidence type="ECO:0000313" key="3">
    <source>
        <dbReference type="Ensembl" id="ENSLCNP00005033725.1"/>
    </source>
</evidence>
<evidence type="ECO:0000313" key="4">
    <source>
        <dbReference type="Proteomes" id="UP000472241"/>
    </source>
</evidence>
<protein>
    <recommendedName>
        <fullName evidence="2">Sm domain-containing protein</fullName>
    </recommendedName>
</protein>
<proteinExistence type="predicted"/>
<dbReference type="Ensembl" id="ENSLCNT00005037631.1">
    <property type="protein sequence ID" value="ENSLCNP00005033725.1"/>
    <property type="gene ID" value="ENSLCNG00005021925.1"/>
</dbReference>
<dbReference type="GO" id="GO:0005687">
    <property type="term" value="C:U4 snRNP"/>
    <property type="evidence" value="ECO:0007669"/>
    <property type="project" value="TreeGrafter"/>
</dbReference>
<accession>A0A667II49</accession>
<reference evidence="3" key="2">
    <citation type="submission" date="2025-09" db="UniProtKB">
        <authorList>
            <consortium name="Ensembl"/>
        </authorList>
    </citation>
    <scope>IDENTIFICATION</scope>
</reference>
<dbReference type="InterPro" id="IPR010920">
    <property type="entry name" value="LSM_dom_sf"/>
</dbReference>
<dbReference type="Gene3D" id="2.30.30.100">
    <property type="match status" value="1"/>
</dbReference>
<evidence type="ECO:0000256" key="1">
    <source>
        <dbReference type="SAM" id="MobiDB-lite"/>
    </source>
</evidence>
<dbReference type="InterPro" id="IPR001163">
    <property type="entry name" value="Sm_dom_euk/arc"/>
</dbReference>
<dbReference type="GO" id="GO:0046540">
    <property type="term" value="C:U4/U6 x U5 tri-snRNP complex"/>
    <property type="evidence" value="ECO:0007669"/>
    <property type="project" value="TreeGrafter"/>
</dbReference>
<dbReference type="Pfam" id="PF01423">
    <property type="entry name" value="LSM"/>
    <property type="match status" value="1"/>
</dbReference>
<organism evidence="3 4">
    <name type="scientific">Lynx canadensis</name>
    <name type="common">Canada lynx</name>
    <name type="synonym">Felis canadensis</name>
    <dbReference type="NCBI Taxonomy" id="61383"/>
    <lineage>
        <taxon>Eukaryota</taxon>
        <taxon>Metazoa</taxon>
        <taxon>Chordata</taxon>
        <taxon>Craniata</taxon>
        <taxon>Vertebrata</taxon>
        <taxon>Euteleostomi</taxon>
        <taxon>Mammalia</taxon>
        <taxon>Eutheria</taxon>
        <taxon>Laurasiatheria</taxon>
        <taxon>Carnivora</taxon>
        <taxon>Feliformia</taxon>
        <taxon>Felidae</taxon>
        <taxon>Felinae</taxon>
        <taxon>Lynx</taxon>
    </lineage>
</organism>
<sequence length="88" mass="10036">MTVDKSSTMLQYIDYRIRCIPQDSRIFIGTFKALNKRVNLILCDCNEFRKIMPKNSKEEEKAGSPWSGAAWGGETGLNARRGTSSQRY</sequence>
<evidence type="ECO:0000259" key="2">
    <source>
        <dbReference type="Pfam" id="PF01423"/>
    </source>
</evidence>
<dbReference type="GO" id="GO:0070990">
    <property type="term" value="F:snRNP binding"/>
    <property type="evidence" value="ECO:0007669"/>
    <property type="project" value="TreeGrafter"/>
</dbReference>
<dbReference type="GO" id="GO:0005686">
    <property type="term" value="C:U2 snRNP"/>
    <property type="evidence" value="ECO:0007669"/>
    <property type="project" value="TreeGrafter"/>
</dbReference>
<dbReference type="AlphaFoldDB" id="A0A667II49"/>
<name>A0A667II49_LYNCA</name>
<dbReference type="GO" id="GO:0071004">
    <property type="term" value="C:U2-type prespliceosome"/>
    <property type="evidence" value="ECO:0007669"/>
    <property type="project" value="TreeGrafter"/>
</dbReference>
<keyword evidence="4" id="KW-1185">Reference proteome</keyword>
<dbReference type="GO" id="GO:0000398">
    <property type="term" value="P:mRNA splicing, via spliceosome"/>
    <property type="evidence" value="ECO:0007669"/>
    <property type="project" value="TreeGrafter"/>
</dbReference>
<feature type="region of interest" description="Disordered" evidence="1">
    <location>
        <begin position="56"/>
        <end position="88"/>
    </location>
</feature>
<dbReference type="GO" id="GO:0005685">
    <property type="term" value="C:U1 snRNP"/>
    <property type="evidence" value="ECO:0007669"/>
    <property type="project" value="TreeGrafter"/>
</dbReference>
<dbReference type="PANTHER" id="PTHR10701:SF15">
    <property type="entry name" value="SMALL NUCLEAR RIBONUCLEOPROTEIN-ASSOCIATED PROTEINS B AND B"/>
    <property type="match status" value="1"/>
</dbReference>
<feature type="domain" description="Sm" evidence="2">
    <location>
        <begin position="9"/>
        <end position="52"/>
    </location>
</feature>